<dbReference type="AlphaFoldDB" id="A0A852ZUJ5"/>
<evidence type="ECO:0000313" key="2">
    <source>
        <dbReference type="EMBL" id="NYI04444.1"/>
    </source>
</evidence>
<dbReference type="SUPFAM" id="SSF101478">
    <property type="entry name" value="ADP-ribosylglycohydrolase"/>
    <property type="match status" value="1"/>
</dbReference>
<sequence>MTSPDRAADRSAARDSIHGLALGDAFGERWFPLFRHGRPRVTDIRARRLPGDDHWPWTDDTALALGVWRVLDTHGEIDQTDLARTFGRLFTADPARGYGSGMHDLLPRLAEEPSAWREAARGLFGGQGSLGNGAAMRVAPLGAWFRADLERVAEQAARSAEVTHAHPDGVAGAVAVALAAALAARRDQPTPRPDALLRQVAERTPGGGVRAGLLRAAALPPETTPQGAAHVLGSGARIRADDTVPFALWCAARHLDDLVEALWATAEGLGDVDTTCAIAGGVVAARTGLDAVPPEWLARREPLPEWVEEGS</sequence>
<dbReference type="PANTHER" id="PTHR16222:SF12">
    <property type="entry name" value="ADP-RIBOSYLGLYCOHYDROLASE-RELATED"/>
    <property type="match status" value="1"/>
</dbReference>
<feature type="binding site" evidence="1">
    <location>
        <position position="60"/>
    </location>
    <ligand>
        <name>Mg(2+)</name>
        <dbReference type="ChEBI" id="CHEBI:18420"/>
        <label>1</label>
    </ligand>
</feature>
<keyword evidence="1" id="KW-0479">Metal-binding</keyword>
<dbReference type="Pfam" id="PF03747">
    <property type="entry name" value="ADP_ribosyl_GH"/>
    <property type="match status" value="1"/>
</dbReference>
<dbReference type="RefSeq" id="WP_179813336.1">
    <property type="nucleotide sequence ID" value="NZ_JACBZD010000001.1"/>
</dbReference>
<comment type="cofactor">
    <cofactor evidence="1">
        <name>Mg(2+)</name>
        <dbReference type="ChEBI" id="CHEBI:18420"/>
    </cofactor>
    <text evidence="1">Binds 2 magnesium ions per subunit.</text>
</comment>
<dbReference type="InterPro" id="IPR050792">
    <property type="entry name" value="ADP-ribosylglycohydrolase"/>
</dbReference>
<feature type="binding site" evidence="1">
    <location>
        <position position="274"/>
    </location>
    <ligand>
        <name>Mg(2+)</name>
        <dbReference type="ChEBI" id="CHEBI:18420"/>
        <label>1</label>
    </ligand>
</feature>
<keyword evidence="1" id="KW-0460">Magnesium</keyword>
<dbReference type="EMBL" id="JACBZD010000001">
    <property type="protein sequence ID" value="NYI04444.1"/>
    <property type="molecule type" value="Genomic_DNA"/>
</dbReference>
<accession>A0A852ZUJ5</accession>
<dbReference type="GO" id="GO:0046872">
    <property type="term" value="F:metal ion binding"/>
    <property type="evidence" value="ECO:0007669"/>
    <property type="project" value="UniProtKB-KW"/>
</dbReference>
<dbReference type="PANTHER" id="PTHR16222">
    <property type="entry name" value="ADP-RIBOSYLGLYCOHYDROLASE"/>
    <property type="match status" value="1"/>
</dbReference>
<gene>
    <name evidence="2" type="ORF">FHU37_001387</name>
</gene>
<feature type="binding site" evidence="1">
    <location>
        <position position="273"/>
    </location>
    <ligand>
        <name>Mg(2+)</name>
        <dbReference type="ChEBI" id="CHEBI:18420"/>
        <label>1</label>
    </ligand>
</feature>
<protein>
    <submittedName>
        <fullName evidence="2">ADP-ribosylglycohydrolase</fullName>
    </submittedName>
</protein>
<keyword evidence="3" id="KW-1185">Reference proteome</keyword>
<keyword evidence="2" id="KW-0378">Hydrolase</keyword>
<organism evidence="2 3">
    <name type="scientific">Allostreptomyces psammosilenae</name>
    <dbReference type="NCBI Taxonomy" id="1892865"/>
    <lineage>
        <taxon>Bacteria</taxon>
        <taxon>Bacillati</taxon>
        <taxon>Actinomycetota</taxon>
        <taxon>Actinomycetes</taxon>
        <taxon>Kitasatosporales</taxon>
        <taxon>Streptomycetaceae</taxon>
        <taxon>Allostreptomyces</taxon>
    </lineage>
</organism>
<evidence type="ECO:0000313" key="3">
    <source>
        <dbReference type="Proteomes" id="UP000567795"/>
    </source>
</evidence>
<dbReference type="InterPro" id="IPR036705">
    <property type="entry name" value="Ribosyl_crysJ1_sf"/>
</dbReference>
<feature type="binding site" evidence="1">
    <location>
        <position position="59"/>
    </location>
    <ligand>
        <name>Mg(2+)</name>
        <dbReference type="ChEBI" id="CHEBI:18420"/>
        <label>1</label>
    </ligand>
</feature>
<feature type="binding site" evidence="1">
    <location>
        <position position="271"/>
    </location>
    <ligand>
        <name>Mg(2+)</name>
        <dbReference type="ChEBI" id="CHEBI:18420"/>
        <label>1</label>
    </ligand>
</feature>
<dbReference type="InterPro" id="IPR005502">
    <property type="entry name" value="Ribosyl_crysJ1"/>
</dbReference>
<feature type="binding site" evidence="1">
    <location>
        <position position="58"/>
    </location>
    <ligand>
        <name>Mg(2+)</name>
        <dbReference type="ChEBI" id="CHEBI:18420"/>
        <label>1</label>
    </ligand>
</feature>
<dbReference type="GO" id="GO:0016787">
    <property type="term" value="F:hydrolase activity"/>
    <property type="evidence" value="ECO:0007669"/>
    <property type="project" value="UniProtKB-KW"/>
</dbReference>
<proteinExistence type="predicted"/>
<dbReference type="Gene3D" id="1.10.4080.10">
    <property type="entry name" value="ADP-ribosylation/Crystallin J1"/>
    <property type="match status" value="1"/>
</dbReference>
<name>A0A852ZUJ5_9ACTN</name>
<evidence type="ECO:0000256" key="1">
    <source>
        <dbReference type="PIRSR" id="PIRSR605502-1"/>
    </source>
</evidence>
<comment type="caution">
    <text evidence="2">The sequence shown here is derived from an EMBL/GenBank/DDBJ whole genome shotgun (WGS) entry which is preliminary data.</text>
</comment>
<reference evidence="2 3" key="1">
    <citation type="submission" date="2020-07" db="EMBL/GenBank/DDBJ databases">
        <title>Sequencing the genomes of 1000 actinobacteria strains.</title>
        <authorList>
            <person name="Klenk H.-P."/>
        </authorList>
    </citation>
    <scope>NUCLEOTIDE SEQUENCE [LARGE SCALE GENOMIC DNA]</scope>
    <source>
        <strain evidence="2 3">DSM 42178</strain>
    </source>
</reference>
<dbReference type="Proteomes" id="UP000567795">
    <property type="component" value="Unassembled WGS sequence"/>
</dbReference>